<evidence type="ECO:0000313" key="8">
    <source>
        <dbReference type="EMBL" id="QNE75426.1"/>
    </source>
</evidence>
<reference evidence="7" key="2">
    <citation type="journal article" date="2020" name="Microbiol. Resour. Announc.">
        <title>Antarctic desert soil bacteria exhibit high novel natural product potential, evaluated through long-read genome sequencing and comparative genomics.</title>
        <authorList>
            <person name="Benaud N."/>
            <person name="Edwards R.J."/>
            <person name="Amos T.G."/>
            <person name="D'Agostino P.M."/>
            <person name="Gutierrez-Chavez C."/>
            <person name="Montgomery K."/>
            <person name="Nicetic I."/>
            <person name="Ferrari B.C."/>
        </authorList>
    </citation>
    <scope>NUCLEOTIDE SEQUENCE</scope>
    <source>
        <strain evidence="7">NBSH44</strain>
    </source>
</reference>
<dbReference type="InterPro" id="IPR047952">
    <property type="entry name" value="Transpos_IS4"/>
</dbReference>
<dbReference type="NCBIfam" id="NF033592">
    <property type="entry name" value="transpos_IS4_1"/>
    <property type="match status" value="1"/>
</dbReference>
<dbReference type="KEGG" id="sfiy:F0344_07810"/>
<dbReference type="KEGG" id="sfiy:F0344_07455"/>
<evidence type="ECO:0000259" key="1">
    <source>
        <dbReference type="Pfam" id="PF01609"/>
    </source>
</evidence>
<dbReference type="EMBL" id="CP045702">
    <property type="protein sequence ID" value="QNE73951.1"/>
    <property type="molecule type" value="Genomic_DNA"/>
</dbReference>
<dbReference type="EMBL" id="CP045702">
    <property type="protein sequence ID" value="QNE76523.1"/>
    <property type="molecule type" value="Genomic_DNA"/>
</dbReference>
<dbReference type="InterPro" id="IPR002559">
    <property type="entry name" value="Transposase_11"/>
</dbReference>
<gene>
    <name evidence="3" type="ORF">F0344_02365</name>
    <name evidence="4" type="ORF">F0344_04445</name>
    <name evidence="5" type="ORF">F0344_07455</name>
    <name evidence="6" type="ORF">F0344_07810</name>
    <name evidence="7" type="ORF">F0344_12715</name>
    <name evidence="8" type="ORF">F0344_13065</name>
    <name evidence="9" type="ORF">F0344_17120</name>
    <name evidence="10" type="ORF">F0344_19545</name>
    <name evidence="11" type="ORF">F0344_23055</name>
    <name evidence="12" type="ORF">F0344_25765</name>
</gene>
<dbReference type="Pfam" id="PF13006">
    <property type="entry name" value="Nterm_IS4"/>
    <property type="match status" value="1"/>
</dbReference>
<keyword evidence="13" id="KW-1185">Reference proteome</keyword>
<dbReference type="KEGG" id="sfiy:F0344_17120"/>
<evidence type="ECO:0000313" key="12">
    <source>
        <dbReference type="EMBL" id="QNE77548.1"/>
    </source>
</evidence>
<proteinExistence type="predicted"/>
<evidence type="ECO:0000313" key="13">
    <source>
        <dbReference type="Proteomes" id="UP000515307"/>
    </source>
</evidence>
<protein>
    <submittedName>
        <fullName evidence="7">IS4 family transposase</fullName>
    </submittedName>
</protein>
<evidence type="ECO:0000313" key="6">
    <source>
        <dbReference type="EMBL" id="QNE74529.1"/>
    </source>
</evidence>
<dbReference type="EMBL" id="CP045702">
    <property type="protein sequence ID" value="QNE73609.1"/>
    <property type="molecule type" value="Genomic_DNA"/>
</dbReference>
<evidence type="ECO:0000313" key="11">
    <source>
        <dbReference type="EMBL" id="QNE77107.1"/>
    </source>
</evidence>
<dbReference type="EMBL" id="CP045702">
    <property type="protein sequence ID" value="QNE75426.1"/>
    <property type="molecule type" value="Genomic_DNA"/>
</dbReference>
<reference evidence="13" key="1">
    <citation type="submission" date="2019-10" db="EMBL/GenBank/DDBJ databases">
        <title>Antimicrobial potential of Antarctic Bacteria.</title>
        <authorList>
            <person name="Benaud N."/>
            <person name="Edwards R.J."/>
            <person name="Ferrari B.C."/>
        </authorList>
    </citation>
    <scope>NUCLEOTIDE SEQUENCE [LARGE SCALE GENOMIC DNA]</scope>
    <source>
        <strain evidence="13">NBSH44</strain>
    </source>
</reference>
<evidence type="ECO:0000313" key="4">
    <source>
        <dbReference type="EMBL" id="QNE73951.1"/>
    </source>
</evidence>
<dbReference type="GO" id="GO:0006313">
    <property type="term" value="P:DNA transposition"/>
    <property type="evidence" value="ECO:0007669"/>
    <property type="project" value="InterPro"/>
</dbReference>
<dbReference type="KEGG" id="sfiy:F0344_02365"/>
<dbReference type="KEGG" id="sfiy:F0344_12715"/>
<dbReference type="SUPFAM" id="SSF53098">
    <property type="entry name" value="Ribonuclease H-like"/>
    <property type="match status" value="1"/>
</dbReference>
<dbReference type="InterPro" id="IPR012337">
    <property type="entry name" value="RNaseH-like_sf"/>
</dbReference>
<evidence type="ECO:0000259" key="2">
    <source>
        <dbReference type="Pfam" id="PF13006"/>
    </source>
</evidence>
<dbReference type="PANTHER" id="PTHR37529">
    <property type="entry name" value="TRANSPOSASE INSG FOR INSERTION SEQUENCE ELEMENT IS4-RELATED"/>
    <property type="match status" value="1"/>
</dbReference>
<name>A0A7G7BJ52_9ACTN</name>
<evidence type="ECO:0000313" key="9">
    <source>
        <dbReference type="EMBL" id="QNE76113.1"/>
    </source>
</evidence>
<organism evidence="7 13">
    <name type="scientific">Streptomyces finlayi</name>
    <dbReference type="NCBI Taxonomy" id="67296"/>
    <lineage>
        <taxon>Bacteria</taxon>
        <taxon>Bacillati</taxon>
        <taxon>Actinomycetota</taxon>
        <taxon>Actinomycetes</taxon>
        <taxon>Kitasatosporales</taxon>
        <taxon>Streptomycetaceae</taxon>
        <taxon>Streptomyces</taxon>
    </lineage>
</organism>
<evidence type="ECO:0000313" key="3">
    <source>
        <dbReference type="EMBL" id="QNE73609.1"/>
    </source>
</evidence>
<dbReference type="KEGG" id="sfiy:F0344_13065"/>
<dbReference type="InterPro" id="IPR024473">
    <property type="entry name" value="Transposases_IS4_N"/>
</dbReference>
<dbReference type="RefSeq" id="WP_185297178.1">
    <property type="nucleotide sequence ID" value="NZ_CP045702.1"/>
</dbReference>
<dbReference type="EMBL" id="CP045702">
    <property type="protein sequence ID" value="QNE77548.1"/>
    <property type="molecule type" value="Genomic_DNA"/>
</dbReference>
<dbReference type="EMBL" id="CP045702">
    <property type="protein sequence ID" value="QNE74529.1"/>
    <property type="molecule type" value="Genomic_DNA"/>
</dbReference>
<dbReference type="Proteomes" id="UP000515307">
    <property type="component" value="Chromosome"/>
</dbReference>
<dbReference type="AlphaFoldDB" id="A0A7G7BJ52"/>
<dbReference type="KEGG" id="sfiy:F0344_04445"/>
<dbReference type="KEGG" id="sfiy:F0344_19545"/>
<evidence type="ECO:0000313" key="10">
    <source>
        <dbReference type="EMBL" id="QNE76523.1"/>
    </source>
</evidence>
<dbReference type="EMBL" id="CP045702">
    <property type="protein sequence ID" value="QNE75367.1"/>
    <property type="molecule type" value="Genomic_DNA"/>
</dbReference>
<sequence>MERIEGVAAGRLTDDVSIGLLAAVFPEEAVRAAIDEAGAREERTRSLPAKLMMYLSLALWLEPGKGYVRTLRGLLEGLRWSRGGWGEYRVPSDGAISLARYRLGEAPLRNLFDEVAAPVADERTPEAFWRGLRLMAVDGTVFDVPSGKRNEAAFAVPAGGSRPQVRLVALAECGTLALTGAAFDSIAVGERTLFTRLLDRLAPGMLLLADRGFPSFGLYRAAAATGAQLLWRVSASFTLPVKKRLADGTYLSELRGERKSQRVTVRVIEYSVADDGGISEVFCLITTLLDPEHAPALELARNYAERWSVEVLFKLLKVDLRQSGGILRSGKPEGVRQELWALLCVYQALRTLIARAAVIAGIDPARISFPPVLDAVKSSLRTAFSP</sequence>
<dbReference type="EMBL" id="CP045702">
    <property type="protein sequence ID" value="QNE76113.1"/>
    <property type="molecule type" value="Genomic_DNA"/>
</dbReference>
<dbReference type="KEGG" id="sfiy:F0344_23055"/>
<dbReference type="PANTHER" id="PTHR37529:SF1">
    <property type="entry name" value="TRANSPOSASE INSG FOR INSERTION SEQUENCE ELEMENT IS4-RELATED"/>
    <property type="match status" value="1"/>
</dbReference>
<dbReference type="EMBL" id="CP045702">
    <property type="protein sequence ID" value="QNE77107.1"/>
    <property type="molecule type" value="Genomic_DNA"/>
</dbReference>
<dbReference type="KEGG" id="sfiy:F0344_25765"/>
<accession>A0A7G7BJ52</accession>
<evidence type="ECO:0000313" key="7">
    <source>
        <dbReference type="EMBL" id="QNE75367.1"/>
    </source>
</evidence>
<feature type="domain" description="Transposase IS4 N-terminal" evidence="2">
    <location>
        <begin position="16"/>
        <end position="113"/>
    </location>
</feature>
<feature type="domain" description="Transposase IS4-like" evidence="1">
    <location>
        <begin position="131"/>
        <end position="346"/>
    </location>
</feature>
<evidence type="ECO:0000313" key="5">
    <source>
        <dbReference type="EMBL" id="QNE74467.1"/>
    </source>
</evidence>
<dbReference type="Gene3D" id="3.90.350.10">
    <property type="entry name" value="Transposase Inhibitor Protein From Tn5, Chain A, domain 1"/>
    <property type="match status" value="1"/>
</dbReference>
<dbReference type="GO" id="GO:0004803">
    <property type="term" value="F:transposase activity"/>
    <property type="evidence" value="ECO:0007669"/>
    <property type="project" value="InterPro"/>
</dbReference>
<dbReference type="EMBL" id="CP045702">
    <property type="protein sequence ID" value="QNE74467.1"/>
    <property type="molecule type" value="Genomic_DNA"/>
</dbReference>
<dbReference type="Pfam" id="PF01609">
    <property type="entry name" value="DDE_Tnp_1"/>
    <property type="match status" value="1"/>
</dbReference>
<dbReference type="GO" id="GO:0003677">
    <property type="term" value="F:DNA binding"/>
    <property type="evidence" value="ECO:0007669"/>
    <property type="project" value="InterPro"/>
</dbReference>